<proteinExistence type="predicted"/>
<feature type="transmembrane region" description="Helical" evidence="2">
    <location>
        <begin position="170"/>
        <end position="192"/>
    </location>
</feature>
<comment type="caution">
    <text evidence="3">The sequence shown here is derived from an EMBL/GenBank/DDBJ whole genome shotgun (WGS) entry which is preliminary data.</text>
</comment>
<feature type="region of interest" description="Disordered" evidence="1">
    <location>
        <begin position="30"/>
        <end position="56"/>
    </location>
</feature>
<keyword evidence="4" id="KW-1185">Reference proteome</keyword>
<feature type="transmembrane region" description="Helical" evidence="2">
    <location>
        <begin position="198"/>
        <end position="217"/>
    </location>
</feature>
<dbReference type="EMBL" id="SRHY01000024">
    <property type="protein sequence ID" value="TFJ92329.1"/>
    <property type="molecule type" value="Genomic_DNA"/>
</dbReference>
<feature type="transmembrane region" description="Helical" evidence="2">
    <location>
        <begin position="229"/>
        <end position="253"/>
    </location>
</feature>
<protein>
    <submittedName>
        <fullName evidence="3">Zinc ribbon domain-containing protein</fullName>
    </submittedName>
</protein>
<sequence>MQCPSCGQYSEEGKFCTSCGAQLVPEHEQVKEEYSGDNEVSAASVNPGQDKETGESSNEFVEVLKNKAIDFGHFFITLVKNPDEAKKANHSDMISSLIAIILFALLLSVSYHFILTAIPAGFFSNVSILDSFILPLITFVLLEFLIAGLTFAGAKLSAQAVTFPDVIAKYGAYLIPFLLLYAVGLIFSLIGISALAGILILISILGLLLLTPTFILLEQPAEGFDRIYVLLGLYIIVILAFAFFSQSFLSSIVGNMMDTMLRGY</sequence>
<reference evidence="3 4" key="1">
    <citation type="submission" date="2019-03" db="EMBL/GenBank/DDBJ databases">
        <title>Genome sequence of Lentibacillus salicampi ATCC BAA-719.</title>
        <authorList>
            <person name="Maclea K.S."/>
            <person name="Simoes Junior M."/>
        </authorList>
    </citation>
    <scope>NUCLEOTIDE SEQUENCE [LARGE SCALE GENOMIC DNA]</scope>
    <source>
        <strain evidence="3 4">ATCC BAA-719</strain>
    </source>
</reference>
<feature type="transmembrane region" description="Helical" evidence="2">
    <location>
        <begin position="132"/>
        <end position="158"/>
    </location>
</feature>
<dbReference type="Proteomes" id="UP000298484">
    <property type="component" value="Unassembled WGS sequence"/>
</dbReference>
<evidence type="ECO:0000256" key="1">
    <source>
        <dbReference type="SAM" id="MobiDB-lite"/>
    </source>
</evidence>
<feature type="transmembrane region" description="Helical" evidence="2">
    <location>
        <begin position="97"/>
        <end position="120"/>
    </location>
</feature>
<evidence type="ECO:0000313" key="3">
    <source>
        <dbReference type="EMBL" id="TFJ92329.1"/>
    </source>
</evidence>
<gene>
    <name evidence="3" type="ORF">E4U82_12800</name>
</gene>
<organism evidence="3 4">
    <name type="scientific">Lentibacillus salicampi</name>
    <dbReference type="NCBI Taxonomy" id="175306"/>
    <lineage>
        <taxon>Bacteria</taxon>
        <taxon>Bacillati</taxon>
        <taxon>Bacillota</taxon>
        <taxon>Bacilli</taxon>
        <taxon>Bacillales</taxon>
        <taxon>Bacillaceae</taxon>
        <taxon>Lentibacillus</taxon>
    </lineage>
</organism>
<evidence type="ECO:0000256" key="2">
    <source>
        <dbReference type="SAM" id="Phobius"/>
    </source>
</evidence>
<dbReference type="AlphaFoldDB" id="A0A4Y9A901"/>
<name>A0A4Y9A901_9BACI</name>
<keyword evidence="2" id="KW-0472">Membrane</keyword>
<keyword evidence="2" id="KW-0812">Transmembrane</keyword>
<dbReference type="OrthoDB" id="2448863at2"/>
<dbReference type="RefSeq" id="WP_135110565.1">
    <property type="nucleotide sequence ID" value="NZ_SRHY01000024.1"/>
</dbReference>
<accession>A0A4Y9A901</accession>
<evidence type="ECO:0000313" key="4">
    <source>
        <dbReference type="Proteomes" id="UP000298484"/>
    </source>
</evidence>
<keyword evidence="2" id="KW-1133">Transmembrane helix</keyword>